<comment type="caution">
    <text evidence="2">The sequence shown here is derived from an EMBL/GenBank/DDBJ whole genome shotgun (WGS) entry which is preliminary data.</text>
</comment>
<dbReference type="EMBL" id="BSFF01000010">
    <property type="protein sequence ID" value="GLK57602.1"/>
    <property type="molecule type" value="Genomic_DNA"/>
</dbReference>
<organism evidence="2 5">
    <name type="scientific">Methylopila capsulata</name>
    <dbReference type="NCBI Taxonomy" id="61654"/>
    <lineage>
        <taxon>Bacteria</taxon>
        <taxon>Pseudomonadati</taxon>
        <taxon>Pseudomonadota</taxon>
        <taxon>Alphaproteobacteria</taxon>
        <taxon>Hyphomicrobiales</taxon>
        <taxon>Methylopilaceae</taxon>
        <taxon>Methylopila</taxon>
    </lineage>
</organism>
<evidence type="ECO:0000313" key="5">
    <source>
        <dbReference type="Proteomes" id="UP001143400"/>
    </source>
</evidence>
<feature type="signal peptide" evidence="1">
    <location>
        <begin position="1"/>
        <end position="20"/>
    </location>
</feature>
<dbReference type="AlphaFoldDB" id="A0A9W6IVY2"/>
<reference evidence="2" key="3">
    <citation type="submission" date="2023-01" db="EMBL/GenBank/DDBJ databases">
        <authorList>
            <person name="Sun Q."/>
            <person name="Evtushenko L."/>
        </authorList>
    </citation>
    <scope>NUCLEOTIDE SEQUENCE</scope>
    <source>
        <strain evidence="2">VKM B-1606</strain>
    </source>
</reference>
<sequence>MTARLLLIAAGLLALGGCAAAPKELAAADSAKCREYGMRPGTDAFANCRMTLDVERRRARDRPIYVPIDGYGPLGPGGYGRF</sequence>
<keyword evidence="4" id="KW-1185">Reference proteome</keyword>
<evidence type="ECO:0008006" key="6">
    <source>
        <dbReference type="Google" id="ProtNLM"/>
    </source>
</evidence>
<protein>
    <recommendedName>
        <fullName evidence="6">Lipoprotein</fullName>
    </recommendedName>
</protein>
<evidence type="ECO:0000313" key="3">
    <source>
        <dbReference type="EMBL" id="MBM7853183.1"/>
    </source>
</evidence>
<evidence type="ECO:0000256" key="1">
    <source>
        <dbReference type="SAM" id="SignalP"/>
    </source>
</evidence>
<name>A0A9W6IVY2_9HYPH</name>
<reference evidence="3 4" key="2">
    <citation type="submission" date="2021-01" db="EMBL/GenBank/DDBJ databases">
        <title>Genomic Encyclopedia of Type Strains, Phase IV (KMG-IV): sequencing the most valuable type-strain genomes for metagenomic binning, comparative biology and taxonomic classification.</title>
        <authorList>
            <person name="Goeker M."/>
        </authorList>
    </citation>
    <scope>NUCLEOTIDE SEQUENCE [LARGE SCALE GENOMIC DNA]</scope>
    <source>
        <strain evidence="3 4">DSM 6130</strain>
    </source>
</reference>
<evidence type="ECO:0000313" key="2">
    <source>
        <dbReference type="EMBL" id="GLK57602.1"/>
    </source>
</evidence>
<proteinExistence type="predicted"/>
<gene>
    <name evidence="2" type="ORF">GCM10008170_36220</name>
    <name evidence="3" type="ORF">JOD31_003434</name>
</gene>
<evidence type="ECO:0000313" key="4">
    <source>
        <dbReference type="Proteomes" id="UP000758856"/>
    </source>
</evidence>
<dbReference type="EMBL" id="JAFBCY010000004">
    <property type="protein sequence ID" value="MBM7853183.1"/>
    <property type="molecule type" value="Genomic_DNA"/>
</dbReference>
<dbReference type="RefSeq" id="WP_204951637.1">
    <property type="nucleotide sequence ID" value="NZ_BSFF01000010.1"/>
</dbReference>
<dbReference type="Proteomes" id="UP000758856">
    <property type="component" value="Unassembled WGS sequence"/>
</dbReference>
<dbReference type="Proteomes" id="UP001143400">
    <property type="component" value="Unassembled WGS sequence"/>
</dbReference>
<accession>A0A9W6IVY2</accession>
<keyword evidence="1" id="KW-0732">Signal</keyword>
<dbReference type="PROSITE" id="PS51257">
    <property type="entry name" value="PROKAR_LIPOPROTEIN"/>
    <property type="match status" value="1"/>
</dbReference>
<feature type="chain" id="PRO_5040749795" description="Lipoprotein" evidence="1">
    <location>
        <begin position="21"/>
        <end position="82"/>
    </location>
</feature>
<reference evidence="2" key="1">
    <citation type="journal article" date="2014" name="Int. J. Syst. Evol. Microbiol.">
        <title>Complete genome sequence of Corynebacterium casei LMG S-19264T (=DSM 44701T), isolated from a smear-ripened cheese.</title>
        <authorList>
            <consortium name="US DOE Joint Genome Institute (JGI-PGF)"/>
            <person name="Walter F."/>
            <person name="Albersmeier A."/>
            <person name="Kalinowski J."/>
            <person name="Ruckert C."/>
        </authorList>
    </citation>
    <scope>NUCLEOTIDE SEQUENCE</scope>
    <source>
        <strain evidence="2">VKM B-1606</strain>
    </source>
</reference>